<dbReference type="PROSITE" id="PS50002">
    <property type="entry name" value="SH3"/>
    <property type="match status" value="1"/>
</dbReference>
<evidence type="ECO:0000256" key="1">
    <source>
        <dbReference type="ARBA" id="ARBA00022443"/>
    </source>
</evidence>
<dbReference type="EMBL" id="JADGJD010000030">
    <property type="protein sequence ID" value="KAJ3056508.1"/>
    <property type="molecule type" value="Genomic_DNA"/>
</dbReference>
<evidence type="ECO:0000313" key="4">
    <source>
        <dbReference type="EMBL" id="KAJ3056508.1"/>
    </source>
</evidence>
<name>A0AAD5SKQ6_9FUNG</name>
<feature type="domain" description="SH3" evidence="3">
    <location>
        <begin position="156"/>
        <end position="213"/>
    </location>
</feature>
<keyword evidence="1 2" id="KW-0728">SH3 domain</keyword>
<dbReference type="InterPro" id="IPR036028">
    <property type="entry name" value="SH3-like_dom_sf"/>
</dbReference>
<organism evidence="4 5">
    <name type="scientific">Rhizophlyctis rosea</name>
    <dbReference type="NCBI Taxonomy" id="64517"/>
    <lineage>
        <taxon>Eukaryota</taxon>
        <taxon>Fungi</taxon>
        <taxon>Fungi incertae sedis</taxon>
        <taxon>Chytridiomycota</taxon>
        <taxon>Chytridiomycota incertae sedis</taxon>
        <taxon>Chytridiomycetes</taxon>
        <taxon>Rhizophlyctidales</taxon>
        <taxon>Rhizophlyctidaceae</taxon>
        <taxon>Rhizophlyctis</taxon>
    </lineage>
</organism>
<evidence type="ECO:0000256" key="2">
    <source>
        <dbReference type="PROSITE-ProRule" id="PRU00192"/>
    </source>
</evidence>
<sequence length="213" mass="23264">MPRFGGEKIDNSGGLSQGERAFRNYLFDKLIDDLGVLQKNGWLGTTSFDTVVQHLSYEKHDPLGARNGYNPAATAAAAGPVPQEKYESDFTEKTLGPLKFKSYKRQDDDGSAVSAVVAGRQATAPSLQRNQTVNQTVQRAIAAPPIPSPPMIAGPPPRQQVIAIADFDTREAGDLRFMAGDVIDVTEDVDSNWYKGRLHGQEGIFPKSYVELR</sequence>
<dbReference type="Pfam" id="PF00018">
    <property type="entry name" value="SH3_1"/>
    <property type="match status" value="1"/>
</dbReference>
<dbReference type="PANTHER" id="PTHR45929">
    <property type="entry name" value="JAK PATHWAY SIGNAL TRANSDUCTION ADAPTOR MOLECULE"/>
    <property type="match status" value="1"/>
</dbReference>
<dbReference type="SMART" id="SM00326">
    <property type="entry name" value="SH3"/>
    <property type="match status" value="1"/>
</dbReference>
<protein>
    <submittedName>
        <fullName evidence="4">Endophilin-A2</fullName>
    </submittedName>
</protein>
<evidence type="ECO:0000259" key="3">
    <source>
        <dbReference type="PROSITE" id="PS50002"/>
    </source>
</evidence>
<dbReference type="InterPro" id="IPR050670">
    <property type="entry name" value="STAM"/>
</dbReference>
<proteinExistence type="predicted"/>
<dbReference type="PRINTS" id="PR00452">
    <property type="entry name" value="SH3DOMAIN"/>
</dbReference>
<dbReference type="InterPro" id="IPR001452">
    <property type="entry name" value="SH3_domain"/>
</dbReference>
<dbReference type="PANTHER" id="PTHR45929:SF7">
    <property type="entry name" value="LAS SEVENTEEN-BINDING PROTEIN 1"/>
    <property type="match status" value="1"/>
</dbReference>
<gene>
    <name evidence="4" type="primary">SH3GL1</name>
    <name evidence="4" type="ORF">HK097_006415</name>
</gene>
<comment type="caution">
    <text evidence="4">The sequence shown here is derived from an EMBL/GenBank/DDBJ whole genome shotgun (WGS) entry which is preliminary data.</text>
</comment>
<dbReference type="Proteomes" id="UP001212841">
    <property type="component" value="Unassembled WGS sequence"/>
</dbReference>
<dbReference type="SUPFAM" id="SSF50044">
    <property type="entry name" value="SH3-domain"/>
    <property type="match status" value="1"/>
</dbReference>
<accession>A0AAD5SKQ6</accession>
<reference evidence="4" key="1">
    <citation type="submission" date="2020-05" db="EMBL/GenBank/DDBJ databases">
        <title>Phylogenomic resolution of chytrid fungi.</title>
        <authorList>
            <person name="Stajich J.E."/>
            <person name="Amses K."/>
            <person name="Simmons R."/>
            <person name="Seto K."/>
            <person name="Myers J."/>
            <person name="Bonds A."/>
            <person name="Quandt C.A."/>
            <person name="Barry K."/>
            <person name="Liu P."/>
            <person name="Grigoriev I."/>
            <person name="Longcore J.E."/>
            <person name="James T.Y."/>
        </authorList>
    </citation>
    <scope>NUCLEOTIDE SEQUENCE</scope>
    <source>
        <strain evidence="4">JEL0318</strain>
    </source>
</reference>
<keyword evidence="5" id="KW-1185">Reference proteome</keyword>
<dbReference type="PRINTS" id="PR00499">
    <property type="entry name" value="P67PHOX"/>
</dbReference>
<evidence type="ECO:0000313" key="5">
    <source>
        <dbReference type="Proteomes" id="UP001212841"/>
    </source>
</evidence>
<dbReference type="Gene3D" id="2.30.30.40">
    <property type="entry name" value="SH3 Domains"/>
    <property type="match status" value="1"/>
</dbReference>
<dbReference type="AlphaFoldDB" id="A0AAD5SKQ6"/>